<dbReference type="Gene3D" id="1.10.220.160">
    <property type="match status" value="1"/>
</dbReference>
<evidence type="ECO:0000256" key="4">
    <source>
        <dbReference type="PROSITE-ProRule" id="PRU00134"/>
    </source>
</evidence>
<proteinExistence type="predicted"/>
<evidence type="ECO:0000313" key="6">
    <source>
        <dbReference type="EMBL" id="KAK7678498.1"/>
    </source>
</evidence>
<feature type="domain" description="MYND-type" evidence="5">
    <location>
        <begin position="7"/>
        <end position="48"/>
    </location>
</feature>
<gene>
    <name evidence="6" type="ORF">QCA50_018559</name>
    <name evidence="7" type="ORF">QCA50_018570</name>
</gene>
<dbReference type="PROSITE" id="PS01360">
    <property type="entry name" value="ZF_MYND_1"/>
    <property type="match status" value="1"/>
</dbReference>
<dbReference type="AlphaFoldDB" id="A0AAW0FLN2"/>
<dbReference type="EMBL" id="JASBNA010000071">
    <property type="protein sequence ID" value="KAK7678509.1"/>
    <property type="molecule type" value="Genomic_DNA"/>
</dbReference>
<dbReference type="Gene3D" id="6.10.140.2220">
    <property type="match status" value="1"/>
</dbReference>
<dbReference type="PROSITE" id="PS50865">
    <property type="entry name" value="ZF_MYND_2"/>
    <property type="match status" value="1"/>
</dbReference>
<reference evidence="6 8" key="1">
    <citation type="submission" date="2022-09" db="EMBL/GenBank/DDBJ databases">
        <authorList>
            <person name="Palmer J.M."/>
        </authorList>
    </citation>
    <scope>NUCLEOTIDE SEQUENCE [LARGE SCALE GENOMIC DNA]</scope>
    <source>
        <strain evidence="6 8">DSM 7382</strain>
    </source>
</reference>
<evidence type="ECO:0000313" key="8">
    <source>
        <dbReference type="Proteomes" id="UP001385951"/>
    </source>
</evidence>
<comment type="caution">
    <text evidence="6">The sequence shown here is derived from an EMBL/GenBank/DDBJ whole genome shotgun (WGS) entry which is preliminary data.</text>
</comment>
<sequence>MPSRRVCFACTSVCKGGKKLYECSRCCAVSYCSEECQIQMWATHRVFCKRWPLELELQPLESLALWGRSLTWLKKTRPVLSRYAIWSLDLARLGVGITSRTYIYIQLVSKCTCLTPTYHTRCGFDVDVYKTRVRALSPECRGQFLPQYEGRPSILVVVDFNNLDNNGRILAHVTHQFRFVLPARIPPSLQDRKLSKTLQMHWVDRLHYRLGHEGALQPVIRY</sequence>
<dbReference type="Pfam" id="PF01753">
    <property type="entry name" value="zf-MYND"/>
    <property type="match status" value="1"/>
</dbReference>
<keyword evidence="2 4" id="KW-0863">Zinc-finger</keyword>
<protein>
    <recommendedName>
        <fullName evidence="5">MYND-type domain-containing protein</fullName>
    </recommendedName>
</protein>
<dbReference type="Proteomes" id="UP001385951">
    <property type="component" value="Unassembled WGS sequence"/>
</dbReference>
<evidence type="ECO:0000256" key="3">
    <source>
        <dbReference type="ARBA" id="ARBA00022833"/>
    </source>
</evidence>
<dbReference type="InterPro" id="IPR002893">
    <property type="entry name" value="Znf_MYND"/>
</dbReference>
<keyword evidence="8" id="KW-1185">Reference proteome</keyword>
<evidence type="ECO:0000313" key="7">
    <source>
        <dbReference type="EMBL" id="KAK7678509.1"/>
    </source>
</evidence>
<evidence type="ECO:0000256" key="2">
    <source>
        <dbReference type="ARBA" id="ARBA00022771"/>
    </source>
</evidence>
<accession>A0AAW0FLN2</accession>
<keyword evidence="3" id="KW-0862">Zinc</keyword>
<evidence type="ECO:0000259" key="5">
    <source>
        <dbReference type="PROSITE" id="PS50865"/>
    </source>
</evidence>
<evidence type="ECO:0000256" key="1">
    <source>
        <dbReference type="ARBA" id="ARBA00022723"/>
    </source>
</evidence>
<organism evidence="6 8">
    <name type="scientific">Cerrena zonata</name>
    <dbReference type="NCBI Taxonomy" id="2478898"/>
    <lineage>
        <taxon>Eukaryota</taxon>
        <taxon>Fungi</taxon>
        <taxon>Dikarya</taxon>
        <taxon>Basidiomycota</taxon>
        <taxon>Agaricomycotina</taxon>
        <taxon>Agaricomycetes</taxon>
        <taxon>Polyporales</taxon>
        <taxon>Cerrenaceae</taxon>
        <taxon>Cerrena</taxon>
    </lineage>
</organism>
<dbReference type="GO" id="GO:0008270">
    <property type="term" value="F:zinc ion binding"/>
    <property type="evidence" value="ECO:0007669"/>
    <property type="project" value="UniProtKB-KW"/>
</dbReference>
<dbReference type="EMBL" id="JASBNA010000071">
    <property type="protein sequence ID" value="KAK7678498.1"/>
    <property type="molecule type" value="Genomic_DNA"/>
</dbReference>
<keyword evidence="1" id="KW-0479">Metal-binding</keyword>
<dbReference type="SUPFAM" id="SSF144232">
    <property type="entry name" value="HIT/MYND zinc finger-like"/>
    <property type="match status" value="1"/>
</dbReference>
<name>A0AAW0FLN2_9APHY</name>